<dbReference type="EMBL" id="JACSPZ010000004">
    <property type="protein sequence ID" value="MBD8037064.1"/>
    <property type="molecule type" value="Genomic_DNA"/>
</dbReference>
<organism evidence="1 2">
    <name type="scientific">Solibacillus faecavium</name>
    <dbReference type="NCBI Taxonomy" id="2762221"/>
    <lineage>
        <taxon>Bacteria</taxon>
        <taxon>Bacillati</taxon>
        <taxon>Bacillota</taxon>
        <taxon>Bacilli</taxon>
        <taxon>Bacillales</taxon>
        <taxon>Caryophanaceae</taxon>
        <taxon>Solibacillus</taxon>
    </lineage>
</organism>
<comment type="caution">
    <text evidence="1">The sequence shown here is derived from an EMBL/GenBank/DDBJ whole genome shotgun (WGS) entry which is preliminary data.</text>
</comment>
<evidence type="ECO:0000313" key="2">
    <source>
        <dbReference type="Proteomes" id="UP000619101"/>
    </source>
</evidence>
<dbReference type="Pfam" id="PF26325">
    <property type="entry name" value="YhjD"/>
    <property type="match status" value="1"/>
</dbReference>
<dbReference type="Proteomes" id="UP000619101">
    <property type="component" value="Unassembled WGS sequence"/>
</dbReference>
<evidence type="ECO:0000313" key="1">
    <source>
        <dbReference type="EMBL" id="MBD8037064.1"/>
    </source>
</evidence>
<dbReference type="InterPro" id="IPR058600">
    <property type="entry name" value="YhjD-like"/>
</dbReference>
<keyword evidence="2" id="KW-1185">Reference proteome</keyword>
<sequence>MHKEKEIMDISDDIHRYIILELFLKTLERDKNHLNQLKMSKIFEEWYDVKINETFQEFKKMKDYLYKKGCKIEKKSSDDFITEYFILFRGMNETRSYGNIALRNWVSQEMKRVLGMEYRTPADRK</sequence>
<reference evidence="1 2" key="1">
    <citation type="submission" date="2020-08" db="EMBL/GenBank/DDBJ databases">
        <title>A Genomic Blueprint of the Chicken Gut Microbiome.</title>
        <authorList>
            <person name="Gilroy R."/>
            <person name="Ravi A."/>
            <person name="Getino M."/>
            <person name="Pursley I."/>
            <person name="Horton D.L."/>
            <person name="Alikhan N.-F."/>
            <person name="Baker D."/>
            <person name="Gharbi K."/>
            <person name="Hall N."/>
            <person name="Watson M."/>
            <person name="Adriaenssens E.M."/>
            <person name="Foster-Nyarko E."/>
            <person name="Jarju S."/>
            <person name="Secka A."/>
            <person name="Antonio M."/>
            <person name="Oren A."/>
            <person name="Chaudhuri R."/>
            <person name="La Ragione R.M."/>
            <person name="Hildebrand F."/>
            <person name="Pallen M.J."/>
        </authorList>
    </citation>
    <scope>NUCLEOTIDE SEQUENCE [LARGE SCALE GENOMIC DNA]</scope>
    <source>
        <strain evidence="1 2">A46</strain>
    </source>
</reference>
<accession>A0ABR8XYR4</accession>
<dbReference type="RefSeq" id="WP_191700110.1">
    <property type="nucleotide sequence ID" value="NZ_JACSPZ010000004.1"/>
</dbReference>
<proteinExistence type="predicted"/>
<protein>
    <submittedName>
        <fullName evidence="1">Uncharacterized protein</fullName>
    </submittedName>
</protein>
<name>A0ABR8XYR4_9BACL</name>
<gene>
    <name evidence="1" type="ORF">H9635_09935</name>
</gene>